<name>A0A327NFL0_9BACT</name>
<organism evidence="2 3">
    <name type="scientific">Spirosoma telluris</name>
    <dbReference type="NCBI Taxonomy" id="2183553"/>
    <lineage>
        <taxon>Bacteria</taxon>
        <taxon>Pseudomonadati</taxon>
        <taxon>Bacteroidota</taxon>
        <taxon>Cytophagia</taxon>
        <taxon>Cytophagales</taxon>
        <taxon>Cytophagaceae</taxon>
        <taxon>Spirosoma</taxon>
    </lineage>
</organism>
<dbReference type="Proteomes" id="UP000249016">
    <property type="component" value="Unassembled WGS sequence"/>
</dbReference>
<dbReference type="RefSeq" id="WP_111340973.1">
    <property type="nucleotide sequence ID" value="NZ_QLII01000001.1"/>
</dbReference>
<proteinExistence type="predicted"/>
<protein>
    <submittedName>
        <fullName evidence="2">Uncharacterized protein</fullName>
    </submittedName>
</protein>
<keyword evidence="3" id="KW-1185">Reference proteome</keyword>
<dbReference type="AlphaFoldDB" id="A0A327NFL0"/>
<feature type="region of interest" description="Disordered" evidence="1">
    <location>
        <begin position="39"/>
        <end position="64"/>
    </location>
</feature>
<evidence type="ECO:0000313" key="3">
    <source>
        <dbReference type="Proteomes" id="UP000249016"/>
    </source>
</evidence>
<evidence type="ECO:0000256" key="1">
    <source>
        <dbReference type="SAM" id="MobiDB-lite"/>
    </source>
</evidence>
<reference evidence="2 3" key="1">
    <citation type="submission" date="2018-06" db="EMBL/GenBank/DDBJ databases">
        <title>Spirosoma sp. HMF3257 Genome sequencing and assembly.</title>
        <authorList>
            <person name="Kang H."/>
            <person name="Cha I."/>
            <person name="Kim H."/>
            <person name="Kang J."/>
            <person name="Joh K."/>
        </authorList>
    </citation>
    <scope>NUCLEOTIDE SEQUENCE [LARGE SCALE GENOMIC DNA]</scope>
    <source>
        <strain evidence="2 3">HMF3257</strain>
    </source>
</reference>
<accession>A0A327NFL0</accession>
<sequence>MEKGYFAFERIGWVKIAFLASVPFNPFPAFFCSFPAGAKKKPQNGAKRDQNFGELVGSNADTLL</sequence>
<dbReference type="EMBL" id="QLII01000001">
    <property type="protein sequence ID" value="RAI74101.1"/>
    <property type="molecule type" value="Genomic_DNA"/>
</dbReference>
<comment type="caution">
    <text evidence="2">The sequence shown here is derived from an EMBL/GenBank/DDBJ whole genome shotgun (WGS) entry which is preliminary data.</text>
</comment>
<evidence type="ECO:0000313" key="2">
    <source>
        <dbReference type="EMBL" id="RAI74101.1"/>
    </source>
</evidence>
<gene>
    <name evidence="2" type="ORF">HMF3257_06615</name>
</gene>